<gene>
    <name evidence="2" type="ORF">CHCC16736_0076</name>
    <name evidence="1" type="ORF">I6G80_10525</name>
</gene>
<dbReference type="Proteomes" id="UP000435910">
    <property type="component" value="Unassembled WGS sequence"/>
</dbReference>
<dbReference type="Gene3D" id="3.30.500.20">
    <property type="entry name" value="BH3703-like domains"/>
    <property type="match status" value="1"/>
</dbReference>
<reference evidence="1 4" key="2">
    <citation type="submission" date="2020-12" db="EMBL/GenBank/DDBJ databases">
        <title>FDA dAtabase for Regulatory Grade micrObial Sequences (FDA-ARGOS): Supporting development and validation of Infectious Disease Dx tests.</title>
        <authorList>
            <person name="Nelson B."/>
            <person name="Plummer A."/>
            <person name="Tallon L."/>
            <person name="Sadzewicz L."/>
            <person name="Zhao X."/>
            <person name="Boylan J."/>
            <person name="Ott S."/>
            <person name="Bowen H."/>
            <person name="Vavikolanu K."/>
            <person name="Mehta A."/>
            <person name="Aluvathingal J."/>
            <person name="Nadendla S."/>
            <person name="Myers T."/>
            <person name="Yan Y."/>
            <person name="Sichtig H."/>
        </authorList>
    </citation>
    <scope>NUCLEOTIDE SEQUENCE [LARGE SCALE GENOMIC DNA]</scope>
    <source>
        <strain evidence="1 4">FDAARGOS_923</strain>
    </source>
</reference>
<dbReference type="NCBIfam" id="TIGR01741">
    <property type="entry name" value="staph_tand_hypo"/>
    <property type="match status" value="1"/>
</dbReference>
<dbReference type="Proteomes" id="UP000595038">
    <property type="component" value="Chromosome"/>
</dbReference>
<dbReference type="EMBL" id="CP065647">
    <property type="protein sequence ID" value="QPR74650.1"/>
    <property type="molecule type" value="Genomic_DNA"/>
</dbReference>
<accession>A0A5Q3BS99</accession>
<dbReference type="EMBL" id="NILC01000024">
    <property type="protein sequence ID" value="TWL26153.1"/>
    <property type="molecule type" value="Genomic_DNA"/>
</dbReference>
<dbReference type="OMA" id="DIFMDLW"/>
<dbReference type="InterPro" id="IPR006728">
    <property type="entry name" value="YezG-like"/>
</dbReference>
<dbReference type="RefSeq" id="WP_009329324.1">
    <property type="nucleotide sequence ID" value="NZ_BEXU01000012.1"/>
</dbReference>
<dbReference type="AlphaFoldDB" id="A0A5Q3BS99"/>
<reference evidence="2 3" key="1">
    <citation type="submission" date="2019-06" db="EMBL/GenBank/DDBJ databases">
        <title>Genome sequence analysis of &gt;100 Bacillus licheniformis strains suggests intrinsic resistance to this species.</title>
        <authorList>
            <person name="Wels M."/>
            <person name="Siezen R.J."/>
            <person name="Johansen E."/>
            <person name="Stuer-Lauridsen B."/>
            <person name="Bjerre K."/>
            <person name="Nielsen B.K.K."/>
        </authorList>
    </citation>
    <scope>NUCLEOTIDE SEQUENCE [LARGE SCALE GENOMIC DNA]</scope>
    <source>
        <strain evidence="2 3">BAC-16736</strain>
    </source>
</reference>
<dbReference type="Pfam" id="PF04634">
    <property type="entry name" value="YezG-like"/>
    <property type="match status" value="1"/>
</dbReference>
<evidence type="ECO:0000313" key="3">
    <source>
        <dbReference type="Proteomes" id="UP000435910"/>
    </source>
</evidence>
<name>A0A5Q3BS99_BACLI</name>
<protein>
    <submittedName>
        <fullName evidence="1">Antitoxin YezG family protein</fullName>
    </submittedName>
    <submittedName>
        <fullName evidence="2">Putative antitoxin YezG</fullName>
    </submittedName>
</protein>
<evidence type="ECO:0000313" key="1">
    <source>
        <dbReference type="EMBL" id="QPR74650.1"/>
    </source>
</evidence>
<dbReference type="SUPFAM" id="SSF160424">
    <property type="entry name" value="BH3703-like"/>
    <property type="match status" value="1"/>
</dbReference>
<sequence length="159" mass="19227">METEKMEKLYQEIAEGINEIIPTEWEKVYLYAEILDDSSEVFFYFNVPQNKDYIYSHNIPEHFNVSEDIYDELLFELHDLFEDLQNEFKQNNSEVWTNLTLTLERNGKFSMDYNYDDVIKSDLNGSQRQIIWEYKNLGIFPNDEDNIRFLEEYLNSNNN</sequence>
<dbReference type="InterPro" id="IPR036170">
    <property type="entry name" value="YezG-like_sf"/>
</dbReference>
<evidence type="ECO:0000313" key="2">
    <source>
        <dbReference type="EMBL" id="TWL26153.1"/>
    </source>
</evidence>
<evidence type="ECO:0000313" key="4">
    <source>
        <dbReference type="Proteomes" id="UP000595038"/>
    </source>
</evidence>
<organism evidence="2 3">
    <name type="scientific">Bacillus licheniformis</name>
    <dbReference type="NCBI Taxonomy" id="1402"/>
    <lineage>
        <taxon>Bacteria</taxon>
        <taxon>Bacillati</taxon>
        <taxon>Bacillota</taxon>
        <taxon>Bacilli</taxon>
        <taxon>Bacillales</taxon>
        <taxon>Bacillaceae</taxon>
        <taxon>Bacillus</taxon>
    </lineage>
</organism>
<proteinExistence type="predicted"/>
<dbReference type="GeneID" id="92860432"/>